<accession>A0AAE0FTK9</accession>
<evidence type="ECO:0000256" key="1">
    <source>
        <dbReference type="ARBA" id="ARBA00022450"/>
    </source>
</evidence>
<dbReference type="PANTHER" id="PTHR43775:SF37">
    <property type="entry name" value="SI:DKEY-61P9.11"/>
    <property type="match status" value="1"/>
</dbReference>
<dbReference type="Proteomes" id="UP001190700">
    <property type="component" value="Unassembled WGS sequence"/>
</dbReference>
<keyword evidence="1" id="KW-0596">Phosphopantetheine</keyword>
<dbReference type="Pfam" id="PF00698">
    <property type="entry name" value="Acyl_transf_1"/>
    <property type="match status" value="1"/>
</dbReference>
<dbReference type="EMBL" id="LGRX02013675">
    <property type="protein sequence ID" value="KAK3265822.1"/>
    <property type="molecule type" value="Genomic_DNA"/>
</dbReference>
<reference evidence="4 5" key="1">
    <citation type="journal article" date="2015" name="Genome Biol. Evol.">
        <title>Comparative Genomics of a Bacterivorous Green Alga Reveals Evolutionary Causalities and Consequences of Phago-Mixotrophic Mode of Nutrition.</title>
        <authorList>
            <person name="Burns J.A."/>
            <person name="Paasch A."/>
            <person name="Narechania A."/>
            <person name="Kim E."/>
        </authorList>
    </citation>
    <scope>NUCLEOTIDE SEQUENCE [LARGE SCALE GENOMIC DNA]</scope>
    <source>
        <strain evidence="4 5">PLY_AMNH</strain>
    </source>
</reference>
<dbReference type="InterPro" id="IPR016035">
    <property type="entry name" value="Acyl_Trfase/lysoPLipase"/>
</dbReference>
<feature type="non-terminal residue" evidence="4">
    <location>
        <position position="149"/>
    </location>
</feature>
<keyword evidence="2" id="KW-0597">Phosphoprotein</keyword>
<comment type="caution">
    <text evidence="4">The sequence shown here is derived from an EMBL/GenBank/DDBJ whole genome shotgun (WGS) entry which is preliminary data.</text>
</comment>
<evidence type="ECO:0000313" key="5">
    <source>
        <dbReference type="Proteomes" id="UP001190700"/>
    </source>
</evidence>
<dbReference type="SUPFAM" id="SSF52151">
    <property type="entry name" value="FabD/lysophospholipase-like"/>
    <property type="match status" value="1"/>
</dbReference>
<proteinExistence type="predicted"/>
<feature type="domain" description="Malonyl-CoA:ACP transacylase (MAT)" evidence="3">
    <location>
        <begin position="21"/>
        <end position="148"/>
    </location>
</feature>
<gene>
    <name evidence="4" type="ORF">CYMTET_25524</name>
</gene>
<evidence type="ECO:0000313" key="4">
    <source>
        <dbReference type="EMBL" id="KAK3265822.1"/>
    </source>
</evidence>
<keyword evidence="5" id="KW-1185">Reference proteome</keyword>
<dbReference type="InterPro" id="IPR001227">
    <property type="entry name" value="Ac_transferase_dom_sf"/>
</dbReference>
<dbReference type="PANTHER" id="PTHR43775">
    <property type="entry name" value="FATTY ACID SYNTHASE"/>
    <property type="match status" value="1"/>
</dbReference>
<name>A0AAE0FTK9_9CHLO</name>
<sequence>MVIVDRISMSSEDADGEKKVVFLFSPPEHQDVGLAAALFKLDPVFEASIQLCDEVLKDFLPVPLGSFLCPDPELANNLFADALRITSRYTCVLAFAVQYALAKRWMKQGVEPKAVLGYGTGEYVAACISGALSLRSALELLCRREALTQ</sequence>
<dbReference type="AlphaFoldDB" id="A0AAE0FTK9"/>
<evidence type="ECO:0000256" key="2">
    <source>
        <dbReference type="ARBA" id="ARBA00022553"/>
    </source>
</evidence>
<dbReference type="InterPro" id="IPR014043">
    <property type="entry name" value="Acyl_transferase_dom"/>
</dbReference>
<dbReference type="Gene3D" id="3.40.366.10">
    <property type="entry name" value="Malonyl-Coenzyme A Acyl Carrier Protein, domain 2"/>
    <property type="match status" value="1"/>
</dbReference>
<dbReference type="GO" id="GO:0006633">
    <property type="term" value="P:fatty acid biosynthetic process"/>
    <property type="evidence" value="ECO:0007669"/>
    <property type="project" value="TreeGrafter"/>
</dbReference>
<evidence type="ECO:0000259" key="3">
    <source>
        <dbReference type="Pfam" id="PF00698"/>
    </source>
</evidence>
<protein>
    <recommendedName>
        <fullName evidence="3">Malonyl-CoA:ACP transacylase (MAT) domain-containing protein</fullName>
    </recommendedName>
</protein>
<dbReference type="InterPro" id="IPR050091">
    <property type="entry name" value="PKS_NRPS_Biosynth_Enz"/>
</dbReference>
<dbReference type="GO" id="GO:0004312">
    <property type="term" value="F:fatty acid synthase activity"/>
    <property type="evidence" value="ECO:0007669"/>
    <property type="project" value="TreeGrafter"/>
</dbReference>
<organism evidence="4 5">
    <name type="scientific">Cymbomonas tetramitiformis</name>
    <dbReference type="NCBI Taxonomy" id="36881"/>
    <lineage>
        <taxon>Eukaryota</taxon>
        <taxon>Viridiplantae</taxon>
        <taxon>Chlorophyta</taxon>
        <taxon>Pyramimonadophyceae</taxon>
        <taxon>Pyramimonadales</taxon>
        <taxon>Pyramimonadaceae</taxon>
        <taxon>Cymbomonas</taxon>
    </lineage>
</organism>